<keyword evidence="2" id="KW-0812">Transmembrane</keyword>
<organism evidence="3 4">
    <name type="scientific">Lentinula raphanica</name>
    <dbReference type="NCBI Taxonomy" id="153919"/>
    <lineage>
        <taxon>Eukaryota</taxon>
        <taxon>Fungi</taxon>
        <taxon>Dikarya</taxon>
        <taxon>Basidiomycota</taxon>
        <taxon>Agaricomycotina</taxon>
        <taxon>Agaricomycetes</taxon>
        <taxon>Agaricomycetidae</taxon>
        <taxon>Agaricales</taxon>
        <taxon>Marasmiineae</taxon>
        <taxon>Omphalotaceae</taxon>
        <taxon>Lentinula</taxon>
    </lineage>
</organism>
<keyword evidence="2" id="KW-1133">Transmembrane helix</keyword>
<feature type="compositionally biased region" description="Polar residues" evidence="1">
    <location>
        <begin position="86"/>
        <end position="99"/>
    </location>
</feature>
<feature type="region of interest" description="Disordered" evidence="1">
    <location>
        <begin position="80"/>
        <end position="108"/>
    </location>
</feature>
<evidence type="ECO:0000256" key="2">
    <source>
        <dbReference type="SAM" id="Phobius"/>
    </source>
</evidence>
<evidence type="ECO:0000313" key="4">
    <source>
        <dbReference type="Proteomes" id="UP001163846"/>
    </source>
</evidence>
<accession>A0AA38NX53</accession>
<comment type="caution">
    <text evidence="3">The sequence shown here is derived from an EMBL/GenBank/DDBJ whole genome shotgun (WGS) entry which is preliminary data.</text>
</comment>
<reference evidence="3" key="1">
    <citation type="submission" date="2022-08" db="EMBL/GenBank/DDBJ databases">
        <authorList>
            <consortium name="DOE Joint Genome Institute"/>
            <person name="Min B."/>
            <person name="Riley R."/>
            <person name="Sierra-Patev S."/>
            <person name="Naranjo-Ortiz M."/>
            <person name="Looney B."/>
            <person name="Konkel Z."/>
            <person name="Slot J.C."/>
            <person name="Sakamoto Y."/>
            <person name="Steenwyk J.L."/>
            <person name="Rokas A."/>
            <person name="Carro J."/>
            <person name="Camarero S."/>
            <person name="Ferreira P."/>
            <person name="Molpeceres G."/>
            <person name="Ruiz-Duenas F.J."/>
            <person name="Serrano A."/>
            <person name="Henrissat B."/>
            <person name="Drula E."/>
            <person name="Hughes K.W."/>
            <person name="Mata J.L."/>
            <person name="Ishikawa N.K."/>
            <person name="Vargas-Isla R."/>
            <person name="Ushijima S."/>
            <person name="Smith C.A."/>
            <person name="Ahrendt S."/>
            <person name="Andreopoulos W."/>
            <person name="He G."/>
            <person name="Labutti K."/>
            <person name="Lipzen A."/>
            <person name="Ng V."/>
            <person name="Sandor L."/>
            <person name="Barry K."/>
            <person name="Martinez A.T."/>
            <person name="Xiao Y."/>
            <person name="Gibbons J.G."/>
            <person name="Terashima K."/>
            <person name="Hibbett D.S."/>
            <person name="Grigoriev I.V."/>
        </authorList>
    </citation>
    <scope>NUCLEOTIDE SEQUENCE</scope>
    <source>
        <strain evidence="3">TFB9207</strain>
    </source>
</reference>
<name>A0AA38NX53_9AGAR</name>
<dbReference type="Proteomes" id="UP001163846">
    <property type="component" value="Unassembled WGS sequence"/>
</dbReference>
<evidence type="ECO:0000256" key="1">
    <source>
        <dbReference type="SAM" id="MobiDB-lite"/>
    </source>
</evidence>
<dbReference type="EMBL" id="MU807019">
    <property type="protein sequence ID" value="KAJ3832263.1"/>
    <property type="molecule type" value="Genomic_DNA"/>
</dbReference>
<gene>
    <name evidence="3" type="ORF">F5878DRAFT_646924</name>
</gene>
<keyword evidence="2" id="KW-0472">Membrane</keyword>
<protein>
    <submittedName>
        <fullName evidence="3">Uncharacterized protein</fullName>
    </submittedName>
</protein>
<proteinExistence type="predicted"/>
<feature type="transmembrane region" description="Helical" evidence="2">
    <location>
        <begin position="14"/>
        <end position="34"/>
    </location>
</feature>
<sequence>MYCYCITIFEQNPALFLIIVSGMWFFVSMEVAGIPEASSVKEEKEEVNDEASISVLEPTCTITEENYEIMINIIHNSNKESRLDASETSGSDNEVSNKPGQEDLKLRTGMDQSWLDKGIFQEFT</sequence>
<evidence type="ECO:0000313" key="3">
    <source>
        <dbReference type="EMBL" id="KAJ3832263.1"/>
    </source>
</evidence>
<keyword evidence="4" id="KW-1185">Reference proteome</keyword>
<dbReference type="AlphaFoldDB" id="A0AA38NX53"/>